<name>A0AAD7I0T9_9AGAR</name>
<dbReference type="AlphaFoldDB" id="A0AAD7I0T9"/>
<keyword evidence="2" id="KW-1185">Reference proteome</keyword>
<reference evidence="1" key="1">
    <citation type="submission" date="2023-03" db="EMBL/GenBank/DDBJ databases">
        <title>Massive genome expansion in bonnet fungi (Mycena s.s.) driven by repeated elements and novel gene families across ecological guilds.</title>
        <authorList>
            <consortium name="Lawrence Berkeley National Laboratory"/>
            <person name="Harder C.B."/>
            <person name="Miyauchi S."/>
            <person name="Viragh M."/>
            <person name="Kuo A."/>
            <person name="Thoen E."/>
            <person name="Andreopoulos B."/>
            <person name="Lu D."/>
            <person name="Skrede I."/>
            <person name="Drula E."/>
            <person name="Henrissat B."/>
            <person name="Morin E."/>
            <person name="Kohler A."/>
            <person name="Barry K."/>
            <person name="LaButti K."/>
            <person name="Morin E."/>
            <person name="Salamov A."/>
            <person name="Lipzen A."/>
            <person name="Mereny Z."/>
            <person name="Hegedus B."/>
            <person name="Baldrian P."/>
            <person name="Stursova M."/>
            <person name="Weitz H."/>
            <person name="Taylor A."/>
            <person name="Grigoriev I.V."/>
            <person name="Nagy L.G."/>
            <person name="Martin F."/>
            <person name="Kauserud H."/>
        </authorList>
    </citation>
    <scope>NUCLEOTIDE SEQUENCE</scope>
    <source>
        <strain evidence="1">CBHHK182m</strain>
    </source>
</reference>
<organism evidence="1 2">
    <name type="scientific">Mycena metata</name>
    <dbReference type="NCBI Taxonomy" id="1033252"/>
    <lineage>
        <taxon>Eukaryota</taxon>
        <taxon>Fungi</taxon>
        <taxon>Dikarya</taxon>
        <taxon>Basidiomycota</taxon>
        <taxon>Agaricomycotina</taxon>
        <taxon>Agaricomycetes</taxon>
        <taxon>Agaricomycetidae</taxon>
        <taxon>Agaricales</taxon>
        <taxon>Marasmiineae</taxon>
        <taxon>Mycenaceae</taxon>
        <taxon>Mycena</taxon>
    </lineage>
</organism>
<proteinExistence type="predicted"/>
<dbReference type="Proteomes" id="UP001215598">
    <property type="component" value="Unassembled WGS sequence"/>
</dbReference>
<dbReference type="EMBL" id="JARKIB010000145">
    <property type="protein sequence ID" value="KAJ7732407.1"/>
    <property type="molecule type" value="Genomic_DNA"/>
</dbReference>
<sequence length="108" mass="12083">MYWSPQLQRVPELLIVGIQSPGSYLPIHHKLRFDVNGRASVLLLRGIIYFGSAHFTSRIMGVDGRVWFNDGITTGRFCVDEQYLDSHPPGFLDSCRGKVAATLVYAQG</sequence>
<evidence type="ECO:0000313" key="2">
    <source>
        <dbReference type="Proteomes" id="UP001215598"/>
    </source>
</evidence>
<evidence type="ECO:0000313" key="1">
    <source>
        <dbReference type="EMBL" id="KAJ7732407.1"/>
    </source>
</evidence>
<protein>
    <submittedName>
        <fullName evidence="1">Uncharacterized protein</fullName>
    </submittedName>
</protein>
<gene>
    <name evidence="1" type="ORF">B0H16DRAFT_1328780</name>
</gene>
<comment type="caution">
    <text evidence="1">The sequence shown here is derived from an EMBL/GenBank/DDBJ whole genome shotgun (WGS) entry which is preliminary data.</text>
</comment>
<accession>A0AAD7I0T9</accession>